<organism evidence="1 2">
    <name type="scientific">Chryseobacterium ureilyticum</name>
    <dbReference type="NCBI Taxonomy" id="373668"/>
    <lineage>
        <taxon>Bacteria</taxon>
        <taxon>Pseudomonadati</taxon>
        <taxon>Bacteroidota</taxon>
        <taxon>Flavobacteriia</taxon>
        <taxon>Flavobacteriales</taxon>
        <taxon>Weeksellaceae</taxon>
        <taxon>Chryseobacterium group</taxon>
        <taxon>Chryseobacterium</taxon>
    </lineage>
</organism>
<dbReference type="Proteomes" id="UP000186744">
    <property type="component" value="Unassembled WGS sequence"/>
</dbReference>
<proteinExistence type="predicted"/>
<keyword evidence="2" id="KW-1185">Reference proteome</keyword>
<protein>
    <submittedName>
        <fullName evidence="1">Uncharacterized protein</fullName>
    </submittedName>
</protein>
<evidence type="ECO:0000313" key="2">
    <source>
        <dbReference type="Proteomes" id="UP000186744"/>
    </source>
</evidence>
<evidence type="ECO:0000313" key="1">
    <source>
        <dbReference type="EMBL" id="SIT01887.1"/>
    </source>
</evidence>
<accession>A0A1N7NU98</accession>
<dbReference type="AlphaFoldDB" id="A0A1N7NU98"/>
<name>A0A1N7NU98_9FLAO</name>
<reference evidence="2" key="1">
    <citation type="submission" date="2017-01" db="EMBL/GenBank/DDBJ databases">
        <authorList>
            <person name="Varghese N."/>
            <person name="Submissions S."/>
        </authorList>
    </citation>
    <scope>NUCLEOTIDE SEQUENCE [LARGE SCALE GENOMIC DNA]</scope>
    <source>
        <strain evidence="2">DSM 18017</strain>
    </source>
</reference>
<dbReference type="EMBL" id="FTOL01000004">
    <property type="protein sequence ID" value="SIT01887.1"/>
    <property type="molecule type" value="Genomic_DNA"/>
</dbReference>
<gene>
    <name evidence="1" type="ORF">SAMN05421786_10468</name>
</gene>
<sequence length="34" mass="4115">MTKVELYVKNSMTKSRIIKKTDFFLSQKMKIETF</sequence>